<dbReference type="RefSeq" id="WP_038588001.1">
    <property type="nucleotide sequence ID" value="NZ_HG938353.1"/>
</dbReference>
<evidence type="ECO:0000313" key="3">
    <source>
        <dbReference type="Proteomes" id="UP000028181"/>
    </source>
</evidence>
<dbReference type="PANTHER" id="PTHR42912:SF80">
    <property type="entry name" value="METHYLTRANSFERASE DOMAIN-CONTAINING PROTEIN"/>
    <property type="match status" value="1"/>
</dbReference>
<dbReference type="OrthoDB" id="9777830at2"/>
<protein>
    <submittedName>
        <fullName evidence="2">Phosphatidylethanolamine N-methyltransferase</fullName>
    </submittedName>
</protein>
<dbReference type="Proteomes" id="UP000028181">
    <property type="component" value="Chromosome I"/>
</dbReference>
<accession>A0A068SQP0</accession>
<dbReference type="HOGENOM" id="CLU_037990_7_0_5"/>
<dbReference type="KEGG" id="ngg:RG540_CH23600"/>
<keyword evidence="2" id="KW-0808">Transferase</keyword>
<dbReference type="GO" id="GO:0032259">
    <property type="term" value="P:methylation"/>
    <property type="evidence" value="ECO:0007669"/>
    <property type="project" value="UniProtKB-KW"/>
</dbReference>
<dbReference type="GO" id="GO:0008757">
    <property type="term" value="F:S-adenosylmethionine-dependent methyltransferase activity"/>
    <property type="evidence" value="ECO:0007669"/>
    <property type="project" value="InterPro"/>
</dbReference>
<dbReference type="InterPro" id="IPR050508">
    <property type="entry name" value="Methyltransf_Superfamily"/>
</dbReference>
<feature type="domain" description="Methyltransferase type 11" evidence="1">
    <location>
        <begin position="49"/>
        <end position="145"/>
    </location>
</feature>
<dbReference type="AlphaFoldDB" id="A0A068SQP0"/>
<keyword evidence="3" id="KW-1185">Reference proteome</keyword>
<dbReference type="CDD" id="cd02440">
    <property type="entry name" value="AdoMet_MTases"/>
    <property type="match status" value="1"/>
</dbReference>
<gene>
    <name evidence="2" type="ORF">RG540_CH23600</name>
</gene>
<organism evidence="2 3">
    <name type="scientific">Neorhizobium galegae bv. orientalis str. HAMBI 540</name>
    <dbReference type="NCBI Taxonomy" id="1028800"/>
    <lineage>
        <taxon>Bacteria</taxon>
        <taxon>Pseudomonadati</taxon>
        <taxon>Pseudomonadota</taxon>
        <taxon>Alphaproteobacteria</taxon>
        <taxon>Hyphomicrobiales</taxon>
        <taxon>Rhizobiaceae</taxon>
        <taxon>Rhizobium/Agrobacterium group</taxon>
        <taxon>Neorhizobium</taxon>
    </lineage>
</organism>
<dbReference type="GeneID" id="24258870"/>
<dbReference type="eggNOG" id="COG2226">
    <property type="taxonomic scope" value="Bacteria"/>
</dbReference>
<keyword evidence="2" id="KW-0489">Methyltransferase</keyword>
<dbReference type="PANTHER" id="PTHR42912">
    <property type="entry name" value="METHYLTRANSFERASE"/>
    <property type="match status" value="1"/>
</dbReference>
<evidence type="ECO:0000313" key="2">
    <source>
        <dbReference type="EMBL" id="CDN48528.1"/>
    </source>
</evidence>
<dbReference type="Pfam" id="PF08241">
    <property type="entry name" value="Methyltransf_11"/>
    <property type="match status" value="1"/>
</dbReference>
<dbReference type="SUPFAM" id="SSF53335">
    <property type="entry name" value="S-adenosyl-L-methionine-dependent methyltransferases"/>
    <property type="match status" value="1"/>
</dbReference>
<reference evidence="3" key="1">
    <citation type="journal article" date="2014" name="BMC Genomics">
        <title>Genome sequencing of two Neorhizobium galegae strains reveals a noeT gene responsible for the unusual acetylation of the nodulation factors.</title>
        <authorList>
            <person name="Osterman J."/>
            <person name="Marsh J."/>
            <person name="Laine P.K."/>
            <person name="Zeng Z."/>
            <person name="Alatalo E."/>
            <person name="Sullivan J.T."/>
            <person name="Young J.P."/>
            <person name="Thomas-Oates J."/>
            <person name="Paulin L."/>
            <person name="Lindstrom K."/>
        </authorList>
    </citation>
    <scope>NUCLEOTIDE SEQUENCE [LARGE SCALE GENOMIC DNA]</scope>
    <source>
        <strain evidence="3">HAMBI 540</strain>
    </source>
</reference>
<proteinExistence type="predicted"/>
<dbReference type="InterPro" id="IPR013216">
    <property type="entry name" value="Methyltransf_11"/>
</dbReference>
<sequence>MAVIRNSAEHQQKVYERWAPVYDRVYRGLLRDGHRTVARLAAEVGRDILEVGVGTGLVLPYYPKHCRVTGIDLSEHMIAKAREKVARAGLAHVQSLHVMDAHNLEFADRSFDAVCLPFVITLIPDPERALDECARVLHSGGEIIVASKLGDGRGLQGAIEEAVAPLVHRVGWSSSFRIARIVEWAKRRGDFEVAEIRRVFPNGFFKVIRLKHRMAA</sequence>
<dbReference type="PATRIC" id="fig|1028800.3.peg.2389"/>
<dbReference type="Gene3D" id="3.40.50.150">
    <property type="entry name" value="Vaccinia Virus protein VP39"/>
    <property type="match status" value="1"/>
</dbReference>
<dbReference type="EMBL" id="HG938353">
    <property type="protein sequence ID" value="CDN48528.1"/>
    <property type="molecule type" value="Genomic_DNA"/>
</dbReference>
<dbReference type="InterPro" id="IPR029063">
    <property type="entry name" value="SAM-dependent_MTases_sf"/>
</dbReference>
<evidence type="ECO:0000259" key="1">
    <source>
        <dbReference type="Pfam" id="PF08241"/>
    </source>
</evidence>
<name>A0A068SQP0_NEOGA</name>